<dbReference type="InterPro" id="IPR036291">
    <property type="entry name" value="NAD(P)-bd_dom_sf"/>
</dbReference>
<evidence type="ECO:0000259" key="3">
    <source>
        <dbReference type="Pfam" id="PF04321"/>
    </source>
</evidence>
<dbReference type="InterPro" id="IPR029903">
    <property type="entry name" value="RmlD-like-bd"/>
</dbReference>
<dbReference type="Gene3D" id="3.40.50.720">
    <property type="entry name" value="NAD(P)-binding Rossmann-like Domain"/>
    <property type="match status" value="1"/>
</dbReference>
<dbReference type="STRING" id="1121331.SAMN02745248_02279"/>
<dbReference type="AlphaFoldDB" id="A0A1M6RG87"/>
<dbReference type="UniPathway" id="UPA00124"/>
<evidence type="ECO:0000256" key="1">
    <source>
        <dbReference type="ARBA" id="ARBA00010944"/>
    </source>
</evidence>
<protein>
    <recommendedName>
        <fullName evidence="2">dTDP-4-dehydrorhamnose reductase</fullName>
        <ecNumber evidence="2">1.1.1.133</ecNumber>
    </recommendedName>
</protein>
<dbReference type="GO" id="GO:0019305">
    <property type="term" value="P:dTDP-rhamnose biosynthetic process"/>
    <property type="evidence" value="ECO:0007669"/>
    <property type="project" value="UniProtKB-UniPathway"/>
</dbReference>
<reference evidence="4 5" key="1">
    <citation type="submission" date="2016-11" db="EMBL/GenBank/DDBJ databases">
        <authorList>
            <person name="Jaros S."/>
            <person name="Januszkiewicz K."/>
            <person name="Wedrychowicz H."/>
        </authorList>
    </citation>
    <scope>NUCLEOTIDE SEQUENCE [LARGE SCALE GENOMIC DNA]</scope>
    <source>
        <strain evidence="4 5">DSM 3090</strain>
    </source>
</reference>
<keyword evidence="2" id="KW-0521">NADP</keyword>
<proteinExistence type="inferred from homology"/>
<comment type="similarity">
    <text evidence="1 2">Belongs to the dTDP-4-dehydrorhamnose reductase family.</text>
</comment>
<name>A0A1M6RG87_9CLOT</name>
<dbReference type="EC" id="1.1.1.133" evidence="2"/>
<dbReference type="GO" id="GO:0008831">
    <property type="term" value="F:dTDP-4-dehydrorhamnose reductase activity"/>
    <property type="evidence" value="ECO:0007669"/>
    <property type="project" value="UniProtKB-EC"/>
</dbReference>
<keyword evidence="2" id="KW-0560">Oxidoreductase</keyword>
<evidence type="ECO:0000313" key="5">
    <source>
        <dbReference type="Proteomes" id="UP000183952"/>
    </source>
</evidence>
<dbReference type="Proteomes" id="UP000183952">
    <property type="component" value="Unassembled WGS sequence"/>
</dbReference>
<sequence length="267" mass="30684">MRILIMGASGYLGGTIYKKLKQHGRDEIYGTCCRGENPEFIKANVLDKSDIKRVLLFEPDVIIWSILEKEQGELITETGVKYIIDNASKDVRFIYVSTTVGQGKDQTEEVIPHKRHSEEYLSEYVNGKIKGESIVSRHDNHVIVRPGNIYGYDYDGNMDNRMKQLMEVWKSGKEYSRTANMYASFVNVQELSDAIIELAYGKFTGTLNIASENPVSHYVFNKYLANLMNIDSGFIIADYREKDEYHNLSGDKRRNVLSTEIRDMDKY</sequence>
<dbReference type="InterPro" id="IPR005913">
    <property type="entry name" value="dTDP_dehydrorham_reduct"/>
</dbReference>
<dbReference type="GO" id="GO:0005829">
    <property type="term" value="C:cytosol"/>
    <property type="evidence" value="ECO:0007669"/>
    <property type="project" value="TreeGrafter"/>
</dbReference>
<dbReference type="EMBL" id="FRAD01000022">
    <property type="protein sequence ID" value="SHK31398.1"/>
    <property type="molecule type" value="Genomic_DNA"/>
</dbReference>
<dbReference type="RefSeq" id="WP_072904201.1">
    <property type="nucleotide sequence ID" value="NZ_FRAD01000022.1"/>
</dbReference>
<dbReference type="SUPFAM" id="SSF51735">
    <property type="entry name" value="NAD(P)-binding Rossmann-fold domains"/>
    <property type="match status" value="1"/>
</dbReference>
<comment type="pathway">
    <text evidence="2">Carbohydrate biosynthesis; dTDP-L-rhamnose biosynthesis.</text>
</comment>
<accession>A0A1M6RG87</accession>
<evidence type="ECO:0000313" key="4">
    <source>
        <dbReference type="EMBL" id="SHK31398.1"/>
    </source>
</evidence>
<evidence type="ECO:0000256" key="2">
    <source>
        <dbReference type="RuleBase" id="RU364082"/>
    </source>
</evidence>
<dbReference type="OrthoDB" id="9803892at2"/>
<dbReference type="PANTHER" id="PTHR10491">
    <property type="entry name" value="DTDP-4-DEHYDRORHAMNOSE REDUCTASE"/>
    <property type="match status" value="1"/>
</dbReference>
<keyword evidence="5" id="KW-1185">Reference proteome</keyword>
<gene>
    <name evidence="4" type="ORF">SAMN02745248_02279</name>
</gene>
<feature type="domain" description="RmlD-like substrate binding" evidence="3">
    <location>
        <begin position="1"/>
        <end position="232"/>
    </location>
</feature>
<organism evidence="4 5">
    <name type="scientific">Hathewaya proteolytica DSM 3090</name>
    <dbReference type="NCBI Taxonomy" id="1121331"/>
    <lineage>
        <taxon>Bacteria</taxon>
        <taxon>Bacillati</taxon>
        <taxon>Bacillota</taxon>
        <taxon>Clostridia</taxon>
        <taxon>Eubacteriales</taxon>
        <taxon>Clostridiaceae</taxon>
        <taxon>Hathewaya</taxon>
    </lineage>
</organism>
<dbReference type="Pfam" id="PF04321">
    <property type="entry name" value="RmlD_sub_bind"/>
    <property type="match status" value="1"/>
</dbReference>
<comment type="function">
    <text evidence="2">Catalyzes the reduction of dTDP-6-deoxy-L-lyxo-4-hexulose to yield dTDP-L-rhamnose.</text>
</comment>
<dbReference type="PANTHER" id="PTHR10491:SF4">
    <property type="entry name" value="METHIONINE ADENOSYLTRANSFERASE 2 SUBUNIT BETA"/>
    <property type="match status" value="1"/>
</dbReference>